<dbReference type="AlphaFoldDB" id="A0A4R9LKU0"/>
<comment type="caution">
    <text evidence="3">The sequence shown here is derived from an EMBL/GenBank/DDBJ whole genome shotgun (WGS) entry which is preliminary data.</text>
</comment>
<evidence type="ECO:0000313" key="3">
    <source>
        <dbReference type="EMBL" id="TGN08226.1"/>
    </source>
</evidence>
<proteinExistence type="predicted"/>
<dbReference type="OrthoDB" id="336948at2"/>
<dbReference type="Pfam" id="PF19089">
    <property type="entry name" value="DUF5777"/>
    <property type="match status" value="1"/>
</dbReference>
<feature type="signal peptide" evidence="1">
    <location>
        <begin position="1"/>
        <end position="29"/>
    </location>
</feature>
<keyword evidence="1" id="KW-0732">Signal</keyword>
<accession>A0A4R9LKU0</accession>
<feature type="chain" id="PRO_5020661426" description="DUF5777 domain-containing protein" evidence="1">
    <location>
        <begin position="30"/>
        <end position="361"/>
    </location>
</feature>
<gene>
    <name evidence="3" type="ORF">EHS11_15010</name>
</gene>
<dbReference type="Proteomes" id="UP000298264">
    <property type="component" value="Unassembled WGS sequence"/>
</dbReference>
<keyword evidence="4" id="KW-1185">Reference proteome</keyword>
<evidence type="ECO:0000259" key="2">
    <source>
        <dbReference type="Pfam" id="PF19089"/>
    </source>
</evidence>
<dbReference type="InterPro" id="IPR045916">
    <property type="entry name" value="DUF5777"/>
</dbReference>
<organism evidence="3 4">
    <name type="scientific">Leptospira ilyithenensis</name>
    <dbReference type="NCBI Taxonomy" id="2484901"/>
    <lineage>
        <taxon>Bacteria</taxon>
        <taxon>Pseudomonadati</taxon>
        <taxon>Spirochaetota</taxon>
        <taxon>Spirochaetia</taxon>
        <taxon>Leptospirales</taxon>
        <taxon>Leptospiraceae</taxon>
        <taxon>Leptospira</taxon>
    </lineage>
</organism>
<evidence type="ECO:0000313" key="4">
    <source>
        <dbReference type="Proteomes" id="UP000298264"/>
    </source>
</evidence>
<reference evidence="3" key="1">
    <citation type="journal article" date="2019" name="PLoS Negl. Trop. Dis.">
        <title>Revisiting the worldwide diversity of Leptospira species in the environment.</title>
        <authorList>
            <person name="Vincent A.T."/>
            <person name="Schiettekatte O."/>
            <person name="Bourhy P."/>
            <person name="Veyrier F.J."/>
            <person name="Picardeau M."/>
        </authorList>
    </citation>
    <scope>NUCLEOTIDE SEQUENCE [LARGE SCALE GENOMIC DNA]</scope>
    <source>
        <strain evidence="3">201400974</strain>
    </source>
</reference>
<evidence type="ECO:0000256" key="1">
    <source>
        <dbReference type="SAM" id="SignalP"/>
    </source>
</evidence>
<feature type="domain" description="DUF5777" evidence="2">
    <location>
        <begin position="37"/>
        <end position="350"/>
    </location>
</feature>
<sequence length="361" mass="40969">MIHSKTFKFKYLSVIVSSFFLVFSSPRHADPVPQTHFMGTSLLYMPSTEDIGAKNLVFRFNHRFGSAKPGSDNFLGLDEGANTQLSLDYGITDRWSVGIARTSQFKTYEARTKFRLVSQDWFPFTVSLFGVAGQETSDQSLIFSYYTRSWTGNSTLDNRINGGLNTYELTDQDKRSYMGSLLISRKFTDRISIQASPMYTHRNFAPYNISNARTGLSIGGRFKITSRIDISFESILTPKRDYFGDNYSVESQKTTIDGITQLTGDQINRGLMAGSVSMNEIILKNLILDKSVEHRFVPMGMGVDIETGGHVFQFFVSNTRALAHTQLLRGADYDYSKKEFSLGFNILRQFSFGEEKEKENW</sequence>
<name>A0A4R9LKU0_9LEPT</name>
<dbReference type="EMBL" id="RQHV01000061">
    <property type="protein sequence ID" value="TGN08226.1"/>
    <property type="molecule type" value="Genomic_DNA"/>
</dbReference>
<protein>
    <recommendedName>
        <fullName evidence="2">DUF5777 domain-containing protein</fullName>
    </recommendedName>
</protein>
<dbReference type="RefSeq" id="WP_135765183.1">
    <property type="nucleotide sequence ID" value="NZ_RQHV01000061.1"/>
</dbReference>